<protein>
    <submittedName>
        <fullName evidence="2">Uncharacterized protein</fullName>
    </submittedName>
</protein>
<proteinExistence type="predicted"/>
<evidence type="ECO:0000313" key="3">
    <source>
        <dbReference type="Proteomes" id="UP001189429"/>
    </source>
</evidence>
<accession>A0ABN9UPS4</accession>
<keyword evidence="3" id="KW-1185">Reference proteome</keyword>
<evidence type="ECO:0000313" key="2">
    <source>
        <dbReference type="EMBL" id="CAK0861956.1"/>
    </source>
</evidence>
<name>A0ABN9UPS4_9DINO</name>
<comment type="caution">
    <text evidence="2">The sequence shown here is derived from an EMBL/GenBank/DDBJ whole genome shotgun (WGS) entry which is preliminary data.</text>
</comment>
<sequence length="118" mass="12131">MASRTRGFLEVNVKKLVLDCEAISAIVGTGRTGSMQEASARVELTREKPPAVKKTGGRGSKQNVVAGPRDVISCLGWRGACHQVTAEAESGDSDDEGGGPSSGPSSAQPAKTAAHLLK</sequence>
<evidence type="ECO:0000256" key="1">
    <source>
        <dbReference type="SAM" id="MobiDB-lite"/>
    </source>
</evidence>
<reference evidence="2" key="1">
    <citation type="submission" date="2023-10" db="EMBL/GenBank/DDBJ databases">
        <authorList>
            <person name="Chen Y."/>
            <person name="Shah S."/>
            <person name="Dougan E. K."/>
            <person name="Thang M."/>
            <person name="Chan C."/>
        </authorList>
    </citation>
    <scope>NUCLEOTIDE SEQUENCE [LARGE SCALE GENOMIC DNA]</scope>
</reference>
<feature type="region of interest" description="Disordered" evidence="1">
    <location>
        <begin position="31"/>
        <end position="64"/>
    </location>
</feature>
<dbReference type="EMBL" id="CAUYUJ010016111">
    <property type="protein sequence ID" value="CAK0861956.1"/>
    <property type="molecule type" value="Genomic_DNA"/>
</dbReference>
<feature type="region of interest" description="Disordered" evidence="1">
    <location>
        <begin position="85"/>
        <end position="118"/>
    </location>
</feature>
<gene>
    <name evidence="2" type="ORF">PCOR1329_LOCUS50491</name>
</gene>
<organism evidence="2 3">
    <name type="scientific">Prorocentrum cordatum</name>
    <dbReference type="NCBI Taxonomy" id="2364126"/>
    <lineage>
        <taxon>Eukaryota</taxon>
        <taxon>Sar</taxon>
        <taxon>Alveolata</taxon>
        <taxon>Dinophyceae</taxon>
        <taxon>Prorocentrales</taxon>
        <taxon>Prorocentraceae</taxon>
        <taxon>Prorocentrum</taxon>
    </lineage>
</organism>
<dbReference type="Proteomes" id="UP001189429">
    <property type="component" value="Unassembled WGS sequence"/>
</dbReference>